<accession>A0A0E9T2K4</accession>
<reference evidence="1" key="2">
    <citation type="journal article" date="2015" name="Fish Shellfish Immunol.">
        <title>Early steps in the European eel (Anguilla anguilla)-Vibrio vulnificus interaction in the gills: Role of the RtxA13 toxin.</title>
        <authorList>
            <person name="Callol A."/>
            <person name="Pajuelo D."/>
            <person name="Ebbesson L."/>
            <person name="Teles M."/>
            <person name="MacKenzie S."/>
            <person name="Amaro C."/>
        </authorList>
    </citation>
    <scope>NUCLEOTIDE SEQUENCE</scope>
</reference>
<proteinExistence type="predicted"/>
<protein>
    <submittedName>
        <fullName evidence="1">Uncharacterized protein</fullName>
    </submittedName>
</protein>
<dbReference type="EMBL" id="GBXM01061362">
    <property type="protein sequence ID" value="JAH47215.1"/>
    <property type="molecule type" value="Transcribed_RNA"/>
</dbReference>
<evidence type="ECO:0000313" key="1">
    <source>
        <dbReference type="EMBL" id="JAH47215.1"/>
    </source>
</evidence>
<dbReference type="AlphaFoldDB" id="A0A0E9T2K4"/>
<reference evidence="1" key="1">
    <citation type="submission" date="2014-11" db="EMBL/GenBank/DDBJ databases">
        <authorList>
            <person name="Amaro Gonzalez C."/>
        </authorList>
    </citation>
    <scope>NUCLEOTIDE SEQUENCE</scope>
</reference>
<name>A0A0E9T2K4_ANGAN</name>
<sequence>MWVLCLSLKLLMQVYLMCFFSFFLLIFLVILLCRCVLACVCVETRVCTLYTEVIQSVGMQSLEK</sequence>
<organism evidence="1">
    <name type="scientific">Anguilla anguilla</name>
    <name type="common">European freshwater eel</name>
    <name type="synonym">Muraena anguilla</name>
    <dbReference type="NCBI Taxonomy" id="7936"/>
    <lineage>
        <taxon>Eukaryota</taxon>
        <taxon>Metazoa</taxon>
        <taxon>Chordata</taxon>
        <taxon>Craniata</taxon>
        <taxon>Vertebrata</taxon>
        <taxon>Euteleostomi</taxon>
        <taxon>Actinopterygii</taxon>
        <taxon>Neopterygii</taxon>
        <taxon>Teleostei</taxon>
        <taxon>Anguilliformes</taxon>
        <taxon>Anguillidae</taxon>
        <taxon>Anguilla</taxon>
    </lineage>
</organism>